<protein>
    <submittedName>
        <fullName evidence="1">Uncharacterized protein</fullName>
    </submittedName>
</protein>
<sequence length="135" mass="15278">MKRLEYKAASGIEIIAEPNATTTILGRYDMDTKNIIEELQLPKTTDFSGNEGGFVLLNTPDELYKTPNPFWREYNKPFLDAAISRGDVIWMATPINQGTLYTKNGELTGHGKEYFYLCSKGYELIDGRMVLKEGN</sequence>
<organism evidence="1 2">
    <name type="scientific">Ruthenibacterium lactatiformans</name>
    <dbReference type="NCBI Taxonomy" id="1550024"/>
    <lineage>
        <taxon>Bacteria</taxon>
        <taxon>Bacillati</taxon>
        <taxon>Bacillota</taxon>
        <taxon>Clostridia</taxon>
        <taxon>Eubacteriales</taxon>
        <taxon>Oscillospiraceae</taxon>
        <taxon>Ruthenibacterium</taxon>
    </lineage>
</organism>
<evidence type="ECO:0000313" key="1">
    <source>
        <dbReference type="EMBL" id="KUE74592.1"/>
    </source>
</evidence>
<name>A0A0W7TL87_9FIRM</name>
<dbReference type="AlphaFoldDB" id="A0A0W7TL87"/>
<dbReference type="EMBL" id="LMUA01000060">
    <property type="protein sequence ID" value="KUE74592.1"/>
    <property type="molecule type" value="Genomic_DNA"/>
</dbReference>
<reference evidence="1 2" key="1">
    <citation type="submission" date="2015-10" db="EMBL/GenBank/DDBJ databases">
        <title>A novel member of the family Ruminococcaceae isolated from human faeces.</title>
        <authorList>
            <person name="Shkoporov A.N."/>
            <person name="Chaplin A.V."/>
            <person name="Motuzova O.V."/>
            <person name="Kafarskaia L.I."/>
            <person name="Efimov B.A."/>
        </authorList>
    </citation>
    <scope>NUCLEOTIDE SEQUENCE [LARGE SCALE GENOMIC DNA]</scope>
    <source>
        <strain evidence="1 2">668</strain>
    </source>
</reference>
<accession>A0A0W7TL87</accession>
<evidence type="ECO:0000313" key="2">
    <source>
        <dbReference type="Proteomes" id="UP000053433"/>
    </source>
</evidence>
<gene>
    <name evidence="1" type="ORF">ASJ35_18435</name>
</gene>
<dbReference type="Proteomes" id="UP000053433">
    <property type="component" value="Unassembled WGS sequence"/>
</dbReference>
<comment type="caution">
    <text evidence="1">The sequence shown here is derived from an EMBL/GenBank/DDBJ whole genome shotgun (WGS) entry which is preliminary data.</text>
</comment>
<proteinExistence type="predicted"/>